<proteinExistence type="predicted"/>
<protein>
    <submittedName>
        <fullName evidence="1">Uncharacterized protein</fullName>
    </submittedName>
</protein>
<keyword evidence="2" id="KW-1185">Reference proteome</keyword>
<gene>
    <name evidence="1" type="ORF">E3202_05535</name>
</gene>
<dbReference type="RefSeq" id="WP_165600707.1">
    <property type="nucleotide sequence ID" value="NZ_SORZ01000002.1"/>
</dbReference>
<reference evidence="1 2" key="1">
    <citation type="submission" date="2019-03" db="EMBL/GenBank/DDBJ databases">
        <title>The complete genome sequence of Neokomagataea sp. Jb2 NBRC113641.</title>
        <authorList>
            <person name="Chua K.-O."/>
            <person name="Chan K.-G."/>
            <person name="See-Too W.-S."/>
        </authorList>
    </citation>
    <scope>NUCLEOTIDE SEQUENCE [LARGE SCALE GENOMIC DNA]</scope>
    <source>
        <strain evidence="1 2">Jb2</strain>
    </source>
</reference>
<evidence type="ECO:0000313" key="1">
    <source>
        <dbReference type="EMBL" id="TPW34021.1"/>
    </source>
</evidence>
<dbReference type="EMBL" id="SORZ01000002">
    <property type="protein sequence ID" value="TPW34021.1"/>
    <property type="molecule type" value="Genomic_DNA"/>
</dbReference>
<organism evidence="1 2">
    <name type="scientific">Oecophyllibacter saccharovorans</name>
    <dbReference type="NCBI Taxonomy" id="2558360"/>
    <lineage>
        <taxon>Bacteria</taxon>
        <taxon>Pseudomonadati</taxon>
        <taxon>Pseudomonadota</taxon>
        <taxon>Alphaproteobacteria</taxon>
        <taxon>Acetobacterales</taxon>
        <taxon>Acetobacteraceae</taxon>
        <taxon>Oecophyllibacter</taxon>
    </lineage>
</organism>
<dbReference type="Proteomes" id="UP000315037">
    <property type="component" value="Unassembled WGS sequence"/>
</dbReference>
<accession>A0A506UKZ4</accession>
<sequence>MGVKQMMAGMISMAGVGVVPGGHVLHAAPAVPIADWRDPATWEKEHAAQQRAQAAASHRQGVYVSAPLPGHPVKPTAVSKVSKSPAVVPEQWYTGSLASPSPALPEAGLWGVEPYVGGMAPHGEFDPRGHYTNKKGDGPNGFQQFTLTEYSVTNHVTLYVLPSYTYTWGNGTHHSSGLQINDFPMEVKYRIGPNYSPSLTISIGANAPVGRYSNLHNAQEGVGTGAWIARFGVETQLVFPFFNHQQRIRGWAMEREPFTSTSIRNASVYNGMSNPFNGGSWKGFRGTGHPGAFGNEGVSWEGGLTRGWLLALDLYHTWSAGTQYGGRFTGDVARLRSLGLPTGHVHSHKTPWSGAFRVAPAIEYNWSGSWGAIAGCDIPVVGHNTSAALTPEAAVFYVF</sequence>
<comment type="caution">
    <text evidence="1">The sequence shown here is derived from an EMBL/GenBank/DDBJ whole genome shotgun (WGS) entry which is preliminary data.</text>
</comment>
<evidence type="ECO:0000313" key="2">
    <source>
        <dbReference type="Proteomes" id="UP000315037"/>
    </source>
</evidence>
<name>A0A506UKZ4_9PROT</name>
<dbReference type="AlphaFoldDB" id="A0A506UKZ4"/>